<dbReference type="KEGG" id="aplt:ANPL_04250"/>
<name>A0A858PZ51_9RICK</name>
<evidence type="ECO:0000313" key="2">
    <source>
        <dbReference type="EMBL" id="QJC27896.1"/>
    </source>
</evidence>
<evidence type="ECO:0000313" key="3">
    <source>
        <dbReference type="Proteomes" id="UP000500930"/>
    </source>
</evidence>
<keyword evidence="3" id="KW-1185">Reference proteome</keyword>
<keyword evidence="1" id="KW-0472">Membrane</keyword>
<keyword evidence="1" id="KW-0812">Transmembrane</keyword>
<feature type="transmembrane region" description="Helical" evidence="1">
    <location>
        <begin position="93"/>
        <end position="112"/>
    </location>
</feature>
<reference evidence="2 3" key="1">
    <citation type="journal article" date="2020" name="Pathogens">
        <title>First Whole Genome Sequence of Anaplasma platys, an Obligate Intracellular Rickettsial Pathogen of Dogs.</title>
        <authorList>
            <person name="Llanes A."/>
            <person name="Rajeev S."/>
        </authorList>
    </citation>
    <scope>NUCLEOTIDE SEQUENCE [LARGE SCALE GENOMIC DNA]</scope>
    <source>
        <strain evidence="2 3">S3</strain>
    </source>
</reference>
<dbReference type="RefSeq" id="WP_272899039.1">
    <property type="nucleotide sequence ID" value="NZ_CP046391.1"/>
</dbReference>
<evidence type="ECO:0000256" key="1">
    <source>
        <dbReference type="SAM" id="Phobius"/>
    </source>
</evidence>
<organism evidence="2 3">
    <name type="scientific">Anaplasma platys</name>
    <dbReference type="NCBI Taxonomy" id="949"/>
    <lineage>
        <taxon>Bacteria</taxon>
        <taxon>Pseudomonadati</taxon>
        <taxon>Pseudomonadota</taxon>
        <taxon>Alphaproteobacteria</taxon>
        <taxon>Rickettsiales</taxon>
        <taxon>Anaplasmataceae</taxon>
        <taxon>Anaplasma</taxon>
    </lineage>
</organism>
<dbReference type="InterPro" id="IPR007039">
    <property type="entry name" value="TrbC/VirB2"/>
</dbReference>
<keyword evidence="1" id="KW-1133">Transmembrane helix</keyword>
<proteinExistence type="predicted"/>
<dbReference type="AlphaFoldDB" id="A0A858PZ51"/>
<dbReference type="Pfam" id="PF04956">
    <property type="entry name" value="TrbC"/>
    <property type="match status" value="1"/>
</dbReference>
<protein>
    <submittedName>
        <fullName evidence="2">Type IV secretion system protein, VirB2 family</fullName>
    </submittedName>
</protein>
<feature type="transmembrane region" description="Helical" evidence="1">
    <location>
        <begin position="22"/>
        <end position="42"/>
    </location>
</feature>
<feature type="transmembrane region" description="Helical" evidence="1">
    <location>
        <begin position="118"/>
        <end position="136"/>
    </location>
</feature>
<dbReference type="EMBL" id="CP046391">
    <property type="protein sequence ID" value="QJC27896.1"/>
    <property type="molecule type" value="Genomic_DNA"/>
</dbReference>
<sequence length="156" mass="16137">MECICSNDRPIVHDQTNLKKDGIGRIFSTVLRLFAMVVLLLVMDGAHASSTTAGNGLAYPGTAGGDAKAGAKAVDAQDSTQITSKVICNVIKYVRSIGLPIMTGVIVGSSIMAVFGRLAWPAIAALIIFTGVFFGADKIISKFAEGVDGGTLNACS</sequence>
<dbReference type="Proteomes" id="UP000500930">
    <property type="component" value="Chromosome"/>
</dbReference>
<gene>
    <name evidence="2" type="primary">virB2_8</name>
    <name evidence="2" type="ORF">ANPL_04250</name>
</gene>
<accession>A0A858PZ51</accession>